<keyword evidence="4 8" id="KW-0276">Fatty acid metabolism</keyword>
<accession>A0A133S5U1</accession>
<evidence type="ECO:0000256" key="3">
    <source>
        <dbReference type="ARBA" id="ARBA00022723"/>
    </source>
</evidence>
<keyword evidence="7 8" id="KW-0275">Fatty acid biosynthesis</keyword>
<dbReference type="GO" id="GO:0000287">
    <property type="term" value="F:magnesium ion binding"/>
    <property type="evidence" value="ECO:0007669"/>
    <property type="project" value="UniProtKB-UniRule"/>
</dbReference>
<dbReference type="AlphaFoldDB" id="A0A133S5U1"/>
<keyword evidence="2 8" id="KW-0808">Transferase</keyword>
<evidence type="ECO:0000256" key="6">
    <source>
        <dbReference type="ARBA" id="ARBA00023098"/>
    </source>
</evidence>
<dbReference type="InterPro" id="IPR002582">
    <property type="entry name" value="ACPS"/>
</dbReference>
<feature type="domain" description="4'-phosphopantetheinyl transferase" evidence="9">
    <location>
        <begin position="18"/>
        <end position="111"/>
    </location>
</feature>
<evidence type="ECO:0000259" key="9">
    <source>
        <dbReference type="Pfam" id="PF01648"/>
    </source>
</evidence>
<dbReference type="SUPFAM" id="SSF56214">
    <property type="entry name" value="4'-phosphopantetheinyl transferase"/>
    <property type="match status" value="1"/>
</dbReference>
<dbReference type="Gene3D" id="3.90.470.20">
    <property type="entry name" value="4'-phosphopantetheinyl transferase domain"/>
    <property type="match status" value="1"/>
</dbReference>
<comment type="similarity">
    <text evidence="8">Belongs to the P-Pant transferase superfamily. AcpS family.</text>
</comment>
<comment type="caution">
    <text evidence="10">The sequence shown here is derived from an EMBL/GenBank/DDBJ whole genome shotgun (WGS) entry which is preliminary data.</text>
</comment>
<comment type="function">
    <text evidence="8">Transfers the 4'-phosphopantetheine moiety from coenzyme A to a Ser of acyl-carrier-protein.</text>
</comment>
<evidence type="ECO:0000256" key="5">
    <source>
        <dbReference type="ARBA" id="ARBA00022842"/>
    </source>
</evidence>
<keyword evidence="6 8" id="KW-0443">Lipid metabolism</keyword>
<evidence type="ECO:0000256" key="8">
    <source>
        <dbReference type="HAMAP-Rule" id="MF_00101"/>
    </source>
</evidence>
<dbReference type="HAMAP" id="MF_00101">
    <property type="entry name" value="AcpS"/>
    <property type="match status" value="1"/>
</dbReference>
<dbReference type="PATRIC" id="fig|39777.7.peg.558"/>
<evidence type="ECO:0000256" key="7">
    <source>
        <dbReference type="ARBA" id="ARBA00023160"/>
    </source>
</evidence>
<comment type="cofactor">
    <cofactor evidence="8">
        <name>Mg(2+)</name>
        <dbReference type="ChEBI" id="CHEBI:18420"/>
    </cofactor>
</comment>
<dbReference type="Proteomes" id="UP000070226">
    <property type="component" value="Unassembled WGS sequence"/>
</dbReference>
<comment type="subcellular location">
    <subcellularLocation>
        <location evidence="8">Cytoplasm</location>
    </subcellularLocation>
</comment>
<dbReference type="EC" id="2.7.8.7" evidence="8"/>
<keyword evidence="3 8" id="KW-0479">Metal-binding</keyword>
<dbReference type="Pfam" id="PF01648">
    <property type="entry name" value="ACPS"/>
    <property type="match status" value="1"/>
</dbReference>
<sequence>MYNKKIDNRHIRGYDMRLGTDIIEIERIKKAIDRSERFRQRVYTEREIAYCESKRTGIYQSYAGIYAAKEAFLKALGTGLRYGSWHDIEVCHDEFGAPSLIITGAFKKIMQERMYTESIVSISHCRSYAMSTVIIKR</sequence>
<organism evidence="10">
    <name type="scientific">Veillonella atypica</name>
    <dbReference type="NCBI Taxonomy" id="39777"/>
    <lineage>
        <taxon>Bacteria</taxon>
        <taxon>Bacillati</taxon>
        <taxon>Bacillota</taxon>
        <taxon>Negativicutes</taxon>
        <taxon>Veillonellales</taxon>
        <taxon>Veillonellaceae</taxon>
        <taxon>Veillonella</taxon>
    </lineage>
</organism>
<dbReference type="InterPro" id="IPR037143">
    <property type="entry name" value="4-PPantetheinyl_Trfase_dom_sf"/>
</dbReference>
<dbReference type="InterPro" id="IPR008278">
    <property type="entry name" value="4-PPantetheinyl_Trfase_dom"/>
</dbReference>
<evidence type="ECO:0000313" key="11">
    <source>
        <dbReference type="Proteomes" id="UP000070226"/>
    </source>
</evidence>
<evidence type="ECO:0000256" key="2">
    <source>
        <dbReference type="ARBA" id="ARBA00022679"/>
    </source>
</evidence>
<evidence type="ECO:0000256" key="4">
    <source>
        <dbReference type="ARBA" id="ARBA00022832"/>
    </source>
</evidence>
<dbReference type="EMBL" id="LRQT01000013">
    <property type="protein sequence ID" value="KXA65055.1"/>
    <property type="molecule type" value="Genomic_DNA"/>
</dbReference>
<protein>
    <recommendedName>
        <fullName evidence="8">Holo-[acyl-carrier-protein] synthase</fullName>
        <shortName evidence="8">Holo-ACP synthase</shortName>
        <ecNumber evidence="8">2.7.8.7</ecNumber>
    </recommendedName>
    <alternativeName>
        <fullName evidence="8">4'-phosphopantetheinyl transferase AcpS</fullName>
    </alternativeName>
</protein>
<dbReference type="NCBIfam" id="TIGR00556">
    <property type="entry name" value="pantethn_trn"/>
    <property type="match status" value="1"/>
</dbReference>
<feature type="binding site" evidence="8">
    <location>
        <position position="70"/>
    </location>
    <ligand>
        <name>Mg(2+)</name>
        <dbReference type="ChEBI" id="CHEBI:18420"/>
    </ligand>
</feature>
<dbReference type="GO" id="GO:0006633">
    <property type="term" value="P:fatty acid biosynthetic process"/>
    <property type="evidence" value="ECO:0007669"/>
    <property type="project" value="UniProtKB-UniRule"/>
</dbReference>
<evidence type="ECO:0000313" key="10">
    <source>
        <dbReference type="EMBL" id="KXA65055.1"/>
    </source>
</evidence>
<reference evidence="10 11" key="1">
    <citation type="submission" date="2016-01" db="EMBL/GenBank/DDBJ databases">
        <authorList>
            <person name="Oliw E.H."/>
        </authorList>
    </citation>
    <scope>NUCLEOTIDE SEQUENCE [LARGE SCALE GENOMIC DNA]</scope>
    <source>
        <strain evidence="10 11">CMW7756B</strain>
    </source>
</reference>
<name>A0A133S5U1_9FIRM</name>
<evidence type="ECO:0000256" key="1">
    <source>
        <dbReference type="ARBA" id="ARBA00022516"/>
    </source>
</evidence>
<keyword evidence="1 8" id="KW-0444">Lipid biosynthesis</keyword>
<dbReference type="STRING" id="39777.B7L28_05120"/>
<keyword evidence="5 8" id="KW-0460">Magnesium</keyword>
<dbReference type="NCBIfam" id="TIGR00516">
    <property type="entry name" value="acpS"/>
    <property type="match status" value="1"/>
</dbReference>
<comment type="catalytic activity">
    <reaction evidence="8">
        <text>apo-[ACP] + CoA = holo-[ACP] + adenosine 3',5'-bisphosphate + H(+)</text>
        <dbReference type="Rhea" id="RHEA:12068"/>
        <dbReference type="Rhea" id="RHEA-COMP:9685"/>
        <dbReference type="Rhea" id="RHEA-COMP:9690"/>
        <dbReference type="ChEBI" id="CHEBI:15378"/>
        <dbReference type="ChEBI" id="CHEBI:29999"/>
        <dbReference type="ChEBI" id="CHEBI:57287"/>
        <dbReference type="ChEBI" id="CHEBI:58343"/>
        <dbReference type="ChEBI" id="CHEBI:64479"/>
        <dbReference type="EC" id="2.7.8.7"/>
    </reaction>
</comment>
<feature type="binding site" evidence="8">
    <location>
        <position position="21"/>
    </location>
    <ligand>
        <name>Mg(2+)</name>
        <dbReference type="ChEBI" id="CHEBI:18420"/>
    </ligand>
</feature>
<proteinExistence type="inferred from homology"/>
<dbReference type="InterPro" id="IPR004568">
    <property type="entry name" value="Ppantetheine-prot_Trfase_dom"/>
</dbReference>
<gene>
    <name evidence="8" type="primary">acpS</name>
    <name evidence="10" type="ORF">HMPREF3233_00569</name>
</gene>
<dbReference type="GO" id="GO:0005737">
    <property type="term" value="C:cytoplasm"/>
    <property type="evidence" value="ECO:0007669"/>
    <property type="project" value="UniProtKB-SubCell"/>
</dbReference>
<dbReference type="GO" id="GO:0008897">
    <property type="term" value="F:holo-[acyl-carrier-protein] synthase activity"/>
    <property type="evidence" value="ECO:0007669"/>
    <property type="project" value="UniProtKB-UniRule"/>
</dbReference>
<keyword evidence="8" id="KW-0963">Cytoplasm</keyword>